<feature type="signal peptide" evidence="1">
    <location>
        <begin position="1"/>
        <end position="17"/>
    </location>
</feature>
<accession>A0ABT3GUA9</accession>
<dbReference type="RefSeq" id="WP_264504249.1">
    <property type="nucleotide sequence ID" value="NZ_JAPDFL010000001.1"/>
</dbReference>
<evidence type="ECO:0000256" key="1">
    <source>
        <dbReference type="SAM" id="SignalP"/>
    </source>
</evidence>
<protein>
    <recommendedName>
        <fullName evidence="4">Protease inhibitor Inh</fullName>
    </recommendedName>
</protein>
<proteinExistence type="predicted"/>
<dbReference type="EMBL" id="JAPDFL010000001">
    <property type="protein sequence ID" value="MCW1931099.1"/>
    <property type="molecule type" value="Genomic_DNA"/>
</dbReference>
<comment type="caution">
    <text evidence="2">The sequence shown here is derived from an EMBL/GenBank/DDBJ whole genome shotgun (WGS) entry which is preliminary data.</text>
</comment>
<keyword evidence="3" id="KW-1185">Reference proteome</keyword>
<organism evidence="2 3">
    <name type="scientific">Pararhodobacter zhoushanensis</name>
    <dbReference type="NCBI Taxonomy" id="2479545"/>
    <lineage>
        <taxon>Bacteria</taxon>
        <taxon>Pseudomonadati</taxon>
        <taxon>Pseudomonadota</taxon>
        <taxon>Alphaproteobacteria</taxon>
        <taxon>Rhodobacterales</taxon>
        <taxon>Paracoccaceae</taxon>
        <taxon>Pararhodobacter</taxon>
    </lineage>
</organism>
<keyword evidence="1" id="KW-0732">Signal</keyword>
<evidence type="ECO:0000313" key="3">
    <source>
        <dbReference type="Proteomes" id="UP001208938"/>
    </source>
</evidence>
<feature type="chain" id="PRO_5045878731" description="Protease inhibitor Inh" evidence="1">
    <location>
        <begin position="18"/>
        <end position="123"/>
    </location>
</feature>
<dbReference type="Proteomes" id="UP001208938">
    <property type="component" value="Unassembled WGS sequence"/>
</dbReference>
<name>A0ABT3GUA9_9RHOB</name>
<sequence length="123" mass="13146">MLRLALLLTLAAAPAAAQSFTESHTGTWIGEGTQTDGQRWQMLLILRPDGAIVDYPDFPCSAFWRFDAITETTATGSEHLVAGFAECTDDLSLSLRGDGKGALLVTWSETGVTPDATATLSRQ</sequence>
<reference evidence="2 3" key="1">
    <citation type="submission" date="2022-10" db="EMBL/GenBank/DDBJ databases">
        <title>Pararhodobacter sp. nov., isolated from marine algae.</title>
        <authorList>
            <person name="Choi B.J."/>
            <person name="Kim J.M."/>
            <person name="Lee J.K."/>
            <person name="Choi D.G."/>
            <person name="Jeon C.O."/>
        </authorList>
    </citation>
    <scope>NUCLEOTIDE SEQUENCE [LARGE SCALE GENOMIC DNA]</scope>
    <source>
        <strain evidence="2 3">ZQ420</strain>
    </source>
</reference>
<evidence type="ECO:0000313" key="2">
    <source>
        <dbReference type="EMBL" id="MCW1931099.1"/>
    </source>
</evidence>
<gene>
    <name evidence="2" type="ORF">OKW52_02145</name>
</gene>
<evidence type="ECO:0008006" key="4">
    <source>
        <dbReference type="Google" id="ProtNLM"/>
    </source>
</evidence>